<evidence type="ECO:0000313" key="3">
    <source>
        <dbReference type="EMBL" id="JAS30064.1"/>
    </source>
</evidence>
<evidence type="ECO:0000256" key="1">
    <source>
        <dbReference type="ARBA" id="ARBA00023180"/>
    </source>
</evidence>
<protein>
    <recommendedName>
        <fullName evidence="2">Carboxylesterase type B domain-containing protein</fullName>
    </recommendedName>
</protein>
<dbReference type="Gene3D" id="3.40.50.1820">
    <property type="entry name" value="alpha/beta hydrolase"/>
    <property type="match status" value="1"/>
</dbReference>
<reference evidence="3" key="1">
    <citation type="submission" date="2015-12" db="EMBL/GenBank/DDBJ databases">
        <title>De novo transcriptome assembly of four potential Pierce s Disease insect vectors from Arizona vineyards.</title>
        <authorList>
            <person name="Tassone E.E."/>
        </authorList>
    </citation>
    <scope>NUCLEOTIDE SEQUENCE</scope>
</reference>
<dbReference type="PANTHER" id="PTHR11559">
    <property type="entry name" value="CARBOXYLESTERASE"/>
    <property type="match status" value="1"/>
</dbReference>
<evidence type="ECO:0000259" key="2">
    <source>
        <dbReference type="Pfam" id="PF00135"/>
    </source>
</evidence>
<organism evidence="3">
    <name type="scientific">Clastoptera arizonana</name>
    <name type="common">Arizona spittle bug</name>
    <dbReference type="NCBI Taxonomy" id="38151"/>
    <lineage>
        <taxon>Eukaryota</taxon>
        <taxon>Metazoa</taxon>
        <taxon>Ecdysozoa</taxon>
        <taxon>Arthropoda</taxon>
        <taxon>Hexapoda</taxon>
        <taxon>Insecta</taxon>
        <taxon>Pterygota</taxon>
        <taxon>Neoptera</taxon>
        <taxon>Paraneoptera</taxon>
        <taxon>Hemiptera</taxon>
        <taxon>Auchenorrhyncha</taxon>
        <taxon>Cercopoidea</taxon>
        <taxon>Clastopteridae</taxon>
        <taxon>Clastoptera</taxon>
    </lineage>
</organism>
<sequence length="245" mass="28857">TQSPQKLFKTGNFTKVPLIIGNLNGEGILLYSCLKFNDSIYELMNKRPDWAVPMNWNINSETTRILIGELIKYKFFDGKLLTKRSINKIVNVYSDTYFLMNLDHSVSAYLKHSQFPIYNYEMVYEPIVSYIKLRTVMTQKDLFSYRGAAHADEITLLFSTKFLPLVGRDKYVSEKMITMWTNFAKTGNPNSPNSNIIWRKLEKDNRSYLEIGRILNIKEGRVKQERLMFWEDLCQKINIDYPCYF</sequence>
<dbReference type="InterPro" id="IPR002018">
    <property type="entry name" value="CarbesteraseB"/>
</dbReference>
<dbReference type="InterPro" id="IPR029058">
    <property type="entry name" value="AB_hydrolase_fold"/>
</dbReference>
<feature type="non-terminal residue" evidence="3">
    <location>
        <position position="1"/>
    </location>
</feature>
<dbReference type="Pfam" id="PF00135">
    <property type="entry name" value="COesterase"/>
    <property type="match status" value="1"/>
</dbReference>
<proteinExistence type="predicted"/>
<dbReference type="EMBL" id="GEDC01007234">
    <property type="protein sequence ID" value="JAS30064.1"/>
    <property type="molecule type" value="Transcribed_RNA"/>
</dbReference>
<dbReference type="SUPFAM" id="SSF53474">
    <property type="entry name" value="alpha/beta-Hydrolases"/>
    <property type="match status" value="1"/>
</dbReference>
<gene>
    <name evidence="3" type="ORF">g.16572</name>
</gene>
<keyword evidence="1" id="KW-0325">Glycoprotein</keyword>
<accession>A0A1B6DWK0</accession>
<feature type="domain" description="Carboxylesterase type B" evidence="2">
    <location>
        <begin position="2"/>
        <end position="230"/>
    </location>
</feature>
<dbReference type="AlphaFoldDB" id="A0A1B6DWK0"/>
<dbReference type="InterPro" id="IPR050309">
    <property type="entry name" value="Type-B_Carboxylest/Lipase"/>
</dbReference>
<name>A0A1B6DWK0_9HEMI</name>